<organism evidence="2 3">
    <name type="scientific">Sphaerisporangium rufum</name>
    <dbReference type="NCBI Taxonomy" id="1381558"/>
    <lineage>
        <taxon>Bacteria</taxon>
        <taxon>Bacillati</taxon>
        <taxon>Actinomycetota</taxon>
        <taxon>Actinomycetes</taxon>
        <taxon>Streptosporangiales</taxon>
        <taxon>Streptosporangiaceae</taxon>
        <taxon>Sphaerisporangium</taxon>
    </lineage>
</organism>
<reference evidence="2" key="1">
    <citation type="submission" date="2021-01" db="EMBL/GenBank/DDBJ databases">
        <title>Whole genome shotgun sequence of Sphaerisporangium rufum NBRC 109079.</title>
        <authorList>
            <person name="Komaki H."/>
            <person name="Tamura T."/>
        </authorList>
    </citation>
    <scope>NUCLEOTIDE SEQUENCE</scope>
    <source>
        <strain evidence="2">NBRC 109079</strain>
    </source>
</reference>
<dbReference type="Gene3D" id="3.30.1330.40">
    <property type="entry name" value="RutC-like"/>
    <property type="match status" value="1"/>
</dbReference>
<dbReference type="SUPFAM" id="SSF55298">
    <property type="entry name" value="YjgF-like"/>
    <property type="match status" value="1"/>
</dbReference>
<dbReference type="CDD" id="cd02199">
    <property type="entry name" value="YjgF_YER057c_UK114_like_1"/>
    <property type="match status" value="1"/>
</dbReference>
<evidence type="ECO:0000259" key="1">
    <source>
        <dbReference type="Pfam" id="PF14588"/>
    </source>
</evidence>
<feature type="domain" description="Endoribonuclease L-PSP/chorismate mutase-like" evidence="1">
    <location>
        <begin position="7"/>
        <end position="137"/>
    </location>
</feature>
<dbReference type="Pfam" id="PF14588">
    <property type="entry name" value="YjgF_endoribonc"/>
    <property type="match status" value="1"/>
</dbReference>
<protein>
    <recommendedName>
        <fullName evidence="1">Endoribonuclease L-PSP/chorismate mutase-like domain-containing protein</fullName>
    </recommendedName>
</protein>
<dbReference type="AlphaFoldDB" id="A0A919UZH1"/>
<dbReference type="InterPro" id="IPR035959">
    <property type="entry name" value="RutC-like_sf"/>
</dbReference>
<dbReference type="RefSeq" id="WP_203984742.1">
    <property type="nucleotide sequence ID" value="NZ_BOOU01000041.1"/>
</dbReference>
<dbReference type="PANTHER" id="PTHR43760:SF1">
    <property type="entry name" value="ENDORIBONUCLEASE L-PSP_CHORISMATE MUTASE-LIKE DOMAIN-CONTAINING PROTEIN"/>
    <property type="match status" value="1"/>
</dbReference>
<dbReference type="PANTHER" id="PTHR43760">
    <property type="entry name" value="ENDORIBONUCLEASE-RELATED"/>
    <property type="match status" value="1"/>
</dbReference>
<evidence type="ECO:0000313" key="2">
    <source>
        <dbReference type="EMBL" id="GII77744.1"/>
    </source>
</evidence>
<comment type="caution">
    <text evidence="2">The sequence shown here is derived from an EMBL/GenBank/DDBJ whole genome shotgun (WGS) entry which is preliminary data.</text>
</comment>
<dbReference type="InterPro" id="IPR013813">
    <property type="entry name" value="Endoribo_LPSP/chorism_mut-like"/>
</dbReference>
<accession>A0A919UZH1</accession>
<keyword evidence="3" id="KW-1185">Reference proteome</keyword>
<dbReference type="EMBL" id="BOOU01000041">
    <property type="protein sequence ID" value="GII77744.1"/>
    <property type="molecule type" value="Genomic_DNA"/>
</dbReference>
<evidence type="ECO:0000313" key="3">
    <source>
        <dbReference type="Proteomes" id="UP000655287"/>
    </source>
</evidence>
<dbReference type="Proteomes" id="UP000655287">
    <property type="component" value="Unassembled WGS sequence"/>
</dbReference>
<sequence>MSGVLGRLAAAGLHLPEPPAPLGAYVPARAAGGLLFLSGMLPLRDGVLMAAGRPGQAPDLERASDAAAQAALNALAVAHAHTGLDAVADVVRLAVHIACPPEFAGHAAIADGASRVFDVAFAPARHSRLAFGASSLPAGAPLELEVVMALR</sequence>
<proteinExistence type="predicted"/>
<gene>
    <name evidence="2" type="ORF">Sru01_27260</name>
</gene>
<name>A0A919UZH1_9ACTN</name>